<keyword evidence="1" id="KW-1185">Reference proteome</keyword>
<accession>A0A914VGZ6</accession>
<dbReference type="Proteomes" id="UP000887566">
    <property type="component" value="Unplaced"/>
</dbReference>
<organism evidence="1 2">
    <name type="scientific">Plectus sambesii</name>
    <dbReference type="NCBI Taxonomy" id="2011161"/>
    <lineage>
        <taxon>Eukaryota</taxon>
        <taxon>Metazoa</taxon>
        <taxon>Ecdysozoa</taxon>
        <taxon>Nematoda</taxon>
        <taxon>Chromadorea</taxon>
        <taxon>Plectida</taxon>
        <taxon>Plectina</taxon>
        <taxon>Plectoidea</taxon>
        <taxon>Plectidae</taxon>
        <taxon>Plectus</taxon>
    </lineage>
</organism>
<evidence type="ECO:0000313" key="2">
    <source>
        <dbReference type="WBParaSite" id="PSAMB.scaffold1975size26313.g15816.t1"/>
    </source>
</evidence>
<proteinExistence type="predicted"/>
<name>A0A914VGZ6_9BILA</name>
<reference evidence="2" key="1">
    <citation type="submission" date="2022-11" db="UniProtKB">
        <authorList>
            <consortium name="WormBaseParasite"/>
        </authorList>
    </citation>
    <scope>IDENTIFICATION</scope>
</reference>
<dbReference type="WBParaSite" id="PSAMB.scaffold1975size26313.g15816.t1">
    <property type="protein sequence ID" value="PSAMB.scaffold1975size26313.g15816.t1"/>
    <property type="gene ID" value="PSAMB.scaffold1975size26313.g15816"/>
</dbReference>
<sequence length="250" mass="26455">METKHLVAVGLWTCAVVGVTVLSTLAMMGTPTCVIDNPLEMADGQAEFMQKFHDSERKITVIRAAAANKCLILRNPAEVNTDGVALRISPKSYDHHLAVHMFGQSNIDNCLSMPVHEVEVVDGEIRDKRDANGTAAEPAAAAAAPAAAAPAAAASAKGPLPPGIEGTNQCQDRVLVDCGGNNAGVYDCVTGPKAVYRASTKCTGASQFVFSLQPRCDEFDDTKGLRFIKCLQHFIFGKHLKGGAAHPSRV</sequence>
<evidence type="ECO:0000313" key="1">
    <source>
        <dbReference type="Proteomes" id="UP000887566"/>
    </source>
</evidence>
<protein>
    <submittedName>
        <fullName evidence="2">Uncharacterized protein</fullName>
    </submittedName>
</protein>
<dbReference type="AlphaFoldDB" id="A0A914VGZ6"/>